<reference evidence="3 4" key="1">
    <citation type="journal article" date="2005" name="DNA Res.">
        <title>Complete genome sequence of the facultative anaerobic magnetotactic bacterium Magnetospirillum sp. strain AMB-1.</title>
        <authorList>
            <person name="Matsunaga T."/>
            <person name="Okamura Y."/>
            <person name="Fukuda Y."/>
            <person name="Wahyudi A.T."/>
            <person name="Murase Y."/>
            <person name="Takeyama H."/>
        </authorList>
    </citation>
    <scope>NUCLEOTIDE SEQUENCE [LARGE SCALE GENOMIC DNA]</scope>
    <source>
        <strain evidence="4">ATCC 700264 / AMB-1</strain>
    </source>
</reference>
<dbReference type="PANTHER" id="PTHR23416">
    <property type="entry name" value="SIALIC ACID SYNTHASE-RELATED"/>
    <property type="match status" value="1"/>
</dbReference>
<evidence type="ECO:0000256" key="1">
    <source>
        <dbReference type="ARBA" id="ARBA00007274"/>
    </source>
</evidence>
<proteinExistence type="inferred from homology"/>
<keyword evidence="2" id="KW-0808">Transferase</keyword>
<dbReference type="HOGENOM" id="CLU_1413667_0_0_5"/>
<gene>
    <name evidence="3" type="ordered locus">amb0112</name>
</gene>
<dbReference type="InterPro" id="IPR011004">
    <property type="entry name" value="Trimer_LpxA-like_sf"/>
</dbReference>
<dbReference type="KEGG" id="mag:amb0112"/>
<dbReference type="AlphaFoldDB" id="Q2WB59"/>
<dbReference type="Gene3D" id="2.160.10.10">
    <property type="entry name" value="Hexapeptide repeat proteins"/>
    <property type="match status" value="1"/>
</dbReference>
<dbReference type="PANTHER" id="PTHR23416:SF23">
    <property type="entry name" value="ACETYLTRANSFERASE C18B11.09C-RELATED"/>
    <property type="match status" value="1"/>
</dbReference>
<dbReference type="Pfam" id="PF00132">
    <property type="entry name" value="Hexapep"/>
    <property type="match status" value="1"/>
</dbReference>
<dbReference type="GO" id="GO:0005829">
    <property type="term" value="C:cytosol"/>
    <property type="evidence" value="ECO:0007669"/>
    <property type="project" value="TreeGrafter"/>
</dbReference>
<dbReference type="Proteomes" id="UP000007058">
    <property type="component" value="Chromosome"/>
</dbReference>
<dbReference type="SUPFAM" id="SSF51161">
    <property type="entry name" value="Trimeric LpxA-like enzymes"/>
    <property type="match status" value="1"/>
</dbReference>
<name>Q2WB59_PARM1</name>
<sequence length="192" mass="21481">MADPHGFDHLFDDDTNPALRNQILTYRVSETMTDRERARLLNLPEGCRIRERAKILAPENFVCGKNVWIGEGAILDAMGGLEIGDNSQIGSYVMVWSHSSHKQAIRGETGTSRDRIEYKRTKIGSNVHIPGPTVIAPGVTIGNGVMIAPLSFVNEDLPDRAVFSPAREMRRLRTRIDQLEKKLEEILSSRDS</sequence>
<evidence type="ECO:0000313" key="3">
    <source>
        <dbReference type="EMBL" id="BAE48916.1"/>
    </source>
</evidence>
<evidence type="ECO:0000313" key="4">
    <source>
        <dbReference type="Proteomes" id="UP000007058"/>
    </source>
</evidence>
<dbReference type="EMBL" id="AP007255">
    <property type="protein sequence ID" value="BAE48916.1"/>
    <property type="molecule type" value="Genomic_DNA"/>
</dbReference>
<protein>
    <submittedName>
        <fullName evidence="3">Acetyltransferase</fullName>
    </submittedName>
</protein>
<dbReference type="InterPro" id="IPR001451">
    <property type="entry name" value="Hexapep"/>
</dbReference>
<keyword evidence="4" id="KW-1185">Reference proteome</keyword>
<accession>Q2WB59</accession>
<dbReference type="CDD" id="cd04647">
    <property type="entry name" value="LbH_MAT_like"/>
    <property type="match status" value="1"/>
</dbReference>
<dbReference type="OrthoDB" id="9815592at2"/>
<dbReference type="STRING" id="342108.amb0112"/>
<dbReference type="GO" id="GO:0008374">
    <property type="term" value="F:O-acyltransferase activity"/>
    <property type="evidence" value="ECO:0007669"/>
    <property type="project" value="TreeGrafter"/>
</dbReference>
<organism evidence="3 4">
    <name type="scientific">Paramagnetospirillum magneticum (strain ATCC 700264 / AMB-1)</name>
    <name type="common">Magnetospirillum magneticum</name>
    <dbReference type="NCBI Taxonomy" id="342108"/>
    <lineage>
        <taxon>Bacteria</taxon>
        <taxon>Pseudomonadati</taxon>
        <taxon>Pseudomonadota</taxon>
        <taxon>Alphaproteobacteria</taxon>
        <taxon>Rhodospirillales</taxon>
        <taxon>Magnetospirillaceae</taxon>
        <taxon>Paramagnetospirillum</taxon>
    </lineage>
</organism>
<comment type="similarity">
    <text evidence="1">Belongs to the transferase hexapeptide repeat family.</text>
</comment>
<dbReference type="InterPro" id="IPR051159">
    <property type="entry name" value="Hexapeptide_acetyltransf"/>
</dbReference>
<evidence type="ECO:0000256" key="2">
    <source>
        <dbReference type="ARBA" id="ARBA00022679"/>
    </source>
</evidence>
<dbReference type="RefSeq" id="WP_011382559.1">
    <property type="nucleotide sequence ID" value="NC_007626.1"/>
</dbReference>